<dbReference type="EC" id="2.7.13.3" evidence="2"/>
<dbReference type="Gene3D" id="3.30.565.10">
    <property type="entry name" value="Histidine kinase-like ATPase, C-terminal domain"/>
    <property type="match status" value="1"/>
</dbReference>
<dbReference type="SMART" id="SM00387">
    <property type="entry name" value="HATPase_c"/>
    <property type="match status" value="1"/>
</dbReference>
<evidence type="ECO:0000256" key="1">
    <source>
        <dbReference type="ARBA" id="ARBA00000085"/>
    </source>
</evidence>
<dbReference type="RefSeq" id="WP_006003115.1">
    <property type="nucleotide sequence ID" value="NZ_AAEW02000037.1"/>
</dbReference>
<keyword evidence="9" id="KW-1133">Transmembrane helix</keyword>
<evidence type="ECO:0000313" key="12">
    <source>
        <dbReference type="Proteomes" id="UP000005695"/>
    </source>
</evidence>
<dbReference type="InterPro" id="IPR004358">
    <property type="entry name" value="Sig_transdc_His_kin-like_C"/>
</dbReference>
<name>Q1JVK0_DESA6</name>
<evidence type="ECO:0000256" key="6">
    <source>
        <dbReference type="ARBA" id="ARBA00023012"/>
    </source>
</evidence>
<keyword evidence="3" id="KW-0597">Phosphoprotein</keyword>
<dbReference type="Gene3D" id="3.30.450.20">
    <property type="entry name" value="PAS domain"/>
    <property type="match status" value="1"/>
</dbReference>
<evidence type="ECO:0000313" key="11">
    <source>
        <dbReference type="EMBL" id="EAT14270.1"/>
    </source>
</evidence>
<reference evidence="11" key="1">
    <citation type="submission" date="2006-05" db="EMBL/GenBank/DDBJ databases">
        <title>Annotation of the draft genome assembly of Desulfuromonas acetoxidans DSM 684.</title>
        <authorList>
            <consortium name="US DOE Joint Genome Institute (JGI-ORNL)"/>
            <person name="Larimer F."/>
            <person name="Land M."/>
            <person name="Hauser L."/>
        </authorList>
    </citation>
    <scope>NUCLEOTIDE SEQUENCE [LARGE SCALE GENOMIC DNA]</scope>
    <source>
        <strain evidence="11">DSM 684</strain>
    </source>
</reference>
<keyword evidence="7 9" id="KW-0472">Membrane</keyword>
<dbReference type="SUPFAM" id="SSF55874">
    <property type="entry name" value="ATPase domain of HSP90 chaperone/DNA topoisomerase II/histidine kinase"/>
    <property type="match status" value="1"/>
</dbReference>
<gene>
    <name evidence="11" type="ORF">Dace_0120</name>
</gene>
<evidence type="ECO:0000256" key="9">
    <source>
        <dbReference type="SAM" id="Phobius"/>
    </source>
</evidence>
<dbReference type="InterPro" id="IPR003661">
    <property type="entry name" value="HisK_dim/P_dom"/>
</dbReference>
<evidence type="ECO:0000256" key="4">
    <source>
        <dbReference type="ARBA" id="ARBA00022679"/>
    </source>
</evidence>
<feature type="transmembrane region" description="Helical" evidence="9">
    <location>
        <begin position="12"/>
        <end position="33"/>
    </location>
</feature>
<dbReference type="Pfam" id="PF08448">
    <property type="entry name" value="PAS_4"/>
    <property type="match status" value="1"/>
</dbReference>
<keyword evidence="4" id="KW-0808">Transferase</keyword>
<dbReference type="SMART" id="SM00388">
    <property type="entry name" value="HisKA"/>
    <property type="match status" value="1"/>
</dbReference>
<dbReference type="CDD" id="cd00082">
    <property type="entry name" value="HisKA"/>
    <property type="match status" value="1"/>
</dbReference>
<dbReference type="PANTHER" id="PTHR43711">
    <property type="entry name" value="TWO-COMPONENT HISTIDINE KINASE"/>
    <property type="match status" value="1"/>
</dbReference>
<organism evidence="11 12">
    <name type="scientific">Desulfuromonas acetoxidans (strain DSM 684 / 11070)</name>
    <dbReference type="NCBI Taxonomy" id="281689"/>
    <lineage>
        <taxon>Bacteria</taxon>
        <taxon>Pseudomonadati</taxon>
        <taxon>Thermodesulfobacteriota</taxon>
        <taxon>Desulfuromonadia</taxon>
        <taxon>Desulfuromonadales</taxon>
        <taxon>Desulfuromonadaceae</taxon>
        <taxon>Desulfuromonas</taxon>
    </lineage>
</organism>
<reference evidence="11" key="2">
    <citation type="submission" date="2006-05" db="EMBL/GenBank/DDBJ databases">
        <title>Sequencing of the draft genome and assembly of Desulfuromonas acetoxidans DSM 684.</title>
        <authorList>
            <consortium name="US DOE Joint Genome Institute (JGI-PGF)"/>
            <person name="Copeland A."/>
            <person name="Lucas S."/>
            <person name="Lapidus A."/>
            <person name="Barry K."/>
            <person name="Detter J.C."/>
            <person name="Glavina del Rio T."/>
            <person name="Hammon N."/>
            <person name="Israni S."/>
            <person name="Dalin E."/>
            <person name="Tice H."/>
            <person name="Bruce D."/>
            <person name="Pitluck S."/>
            <person name="Richardson P."/>
        </authorList>
    </citation>
    <scope>NUCLEOTIDE SEQUENCE [LARGE SCALE GENOMIC DNA]</scope>
    <source>
        <strain evidence="11">DSM 684</strain>
    </source>
</reference>
<dbReference type="Gene3D" id="1.10.287.130">
    <property type="match status" value="1"/>
</dbReference>
<dbReference type="Pfam" id="PF02518">
    <property type="entry name" value="HATPase_c"/>
    <property type="match status" value="1"/>
</dbReference>
<dbReference type="InterPro" id="IPR036097">
    <property type="entry name" value="HisK_dim/P_sf"/>
</dbReference>
<dbReference type="PRINTS" id="PR00344">
    <property type="entry name" value="BCTRLSENSOR"/>
</dbReference>
<keyword evidence="9" id="KW-0812">Transmembrane</keyword>
<dbReference type="CDD" id="cd18774">
    <property type="entry name" value="PDC2_HK_sensor"/>
    <property type="match status" value="1"/>
</dbReference>
<protein>
    <recommendedName>
        <fullName evidence="2">histidine kinase</fullName>
        <ecNumber evidence="2">2.7.13.3</ecNumber>
    </recommendedName>
</protein>
<dbReference type="InterPro" id="IPR050736">
    <property type="entry name" value="Sensor_HK_Regulatory"/>
</dbReference>
<keyword evidence="6" id="KW-0902">Two-component regulatory system</keyword>
<evidence type="ECO:0000256" key="5">
    <source>
        <dbReference type="ARBA" id="ARBA00022777"/>
    </source>
</evidence>
<dbReference type="InterPro" id="IPR005467">
    <property type="entry name" value="His_kinase_dom"/>
</dbReference>
<dbReference type="CDD" id="cd00075">
    <property type="entry name" value="HATPase"/>
    <property type="match status" value="1"/>
</dbReference>
<keyword evidence="12" id="KW-1185">Reference proteome</keyword>
<feature type="coiled-coil region" evidence="8">
    <location>
        <begin position="324"/>
        <end position="354"/>
    </location>
</feature>
<dbReference type="InterPro" id="IPR035965">
    <property type="entry name" value="PAS-like_dom_sf"/>
</dbReference>
<dbReference type="InterPro" id="IPR003594">
    <property type="entry name" value="HATPase_dom"/>
</dbReference>
<dbReference type="Pfam" id="PF00512">
    <property type="entry name" value="HisKA"/>
    <property type="match status" value="1"/>
</dbReference>
<dbReference type="InterPro" id="IPR036890">
    <property type="entry name" value="HATPase_C_sf"/>
</dbReference>
<evidence type="ECO:0000256" key="3">
    <source>
        <dbReference type="ARBA" id="ARBA00022553"/>
    </source>
</evidence>
<dbReference type="AlphaFoldDB" id="Q1JVK0"/>
<dbReference type="GO" id="GO:0000155">
    <property type="term" value="F:phosphorelay sensor kinase activity"/>
    <property type="evidence" value="ECO:0007669"/>
    <property type="project" value="InterPro"/>
</dbReference>
<dbReference type="SUPFAM" id="SSF47384">
    <property type="entry name" value="Homodimeric domain of signal transducing histidine kinase"/>
    <property type="match status" value="1"/>
</dbReference>
<comment type="caution">
    <text evidence="11">The sequence shown here is derived from an EMBL/GenBank/DDBJ whole genome shotgun (WGS) entry which is preliminary data.</text>
</comment>
<evidence type="ECO:0000256" key="2">
    <source>
        <dbReference type="ARBA" id="ARBA00012438"/>
    </source>
</evidence>
<keyword evidence="5 11" id="KW-0418">Kinase</keyword>
<keyword evidence="8" id="KW-0175">Coiled coil</keyword>
<feature type="transmembrane region" description="Helical" evidence="9">
    <location>
        <begin position="287"/>
        <end position="313"/>
    </location>
</feature>
<evidence type="ECO:0000259" key="10">
    <source>
        <dbReference type="PROSITE" id="PS50109"/>
    </source>
</evidence>
<dbReference type="SUPFAM" id="SSF55785">
    <property type="entry name" value="PYP-like sensor domain (PAS domain)"/>
    <property type="match status" value="1"/>
</dbReference>
<dbReference type="EMBL" id="AAEW02000037">
    <property type="protein sequence ID" value="EAT14270.1"/>
    <property type="molecule type" value="Genomic_DNA"/>
</dbReference>
<feature type="domain" description="Histidine kinase" evidence="10">
    <location>
        <begin position="475"/>
        <end position="690"/>
    </location>
</feature>
<evidence type="ECO:0000256" key="8">
    <source>
        <dbReference type="SAM" id="Coils"/>
    </source>
</evidence>
<dbReference type="OrthoDB" id="5416317at2"/>
<dbReference type="FunFam" id="1.10.287.130:FF:000001">
    <property type="entry name" value="Two-component sensor histidine kinase"/>
    <property type="match status" value="1"/>
</dbReference>
<proteinExistence type="predicted"/>
<dbReference type="PANTHER" id="PTHR43711:SF31">
    <property type="entry name" value="HISTIDINE KINASE"/>
    <property type="match status" value="1"/>
</dbReference>
<evidence type="ECO:0000256" key="7">
    <source>
        <dbReference type="ARBA" id="ARBA00023136"/>
    </source>
</evidence>
<sequence>MQIFDTSHFRKRLIAYVVLSLLLICITIGSLTVASQYSILKENWKANLLEQVENKQLIVKSYLVKTISLAQQMASRSFIRDLLEEYKEGSLPLNNLRHSTENFLADGLMFIPEAVGLTRLCSDGKIAAQFGVQVPQPLRTHPMSASPEKPYLKPVEINGQILLVVKTPIVKNNNWLGTDILLFAPPLTDQVFSGTLARTQGATFLWQRQPSVELLLAPASFDRDELKEIRRCPQLTKWIHSMTSSSGLFEYNSDDDHQPRIVTYAPLTEMDWVLTTLVNQNSFYHTLWIKLAPVIAIAIGLTLLGGLGMYVMLRPMTRQVLVHSDELEQINRSLHQEIEERQQAEQDLIANEHEWSITFESITDAITILDPQGNIRKQNLAARRISNSYGSALKNSSQRKNLVPVAGAPSPLLEQAVTEQSAVQQVYHDAVTNSYFRITITPLIYAGEMLGAVQLVHDITEQTRSEKLKSETVAAVSHEIRTPLTAIMGFVEFMQNNETTAAERRSYFVTIQKEMERLQELMNDFLDLQRLQSSLVPYLFGPVDLEEVLQDTVNLFRMVSEHHQLVFNSPGNIPKITGDSKRLQQVFKNILSNAVKYSPDGGTVTTSLRISQGHVFVWIKDEGIGIPPQDQEKIFNRFYRVDDSDRRIPGGLGLGLTLVQEIVNAHQGRVWVESALGKGSTFFVELPINCQQSAVTEQKGRGEG</sequence>
<dbReference type="Proteomes" id="UP000005695">
    <property type="component" value="Unassembled WGS sequence"/>
</dbReference>
<dbReference type="InterPro" id="IPR013656">
    <property type="entry name" value="PAS_4"/>
</dbReference>
<dbReference type="PROSITE" id="PS50109">
    <property type="entry name" value="HIS_KIN"/>
    <property type="match status" value="1"/>
</dbReference>
<comment type="catalytic activity">
    <reaction evidence="1">
        <text>ATP + protein L-histidine = ADP + protein N-phospho-L-histidine.</text>
        <dbReference type="EC" id="2.7.13.3"/>
    </reaction>
</comment>
<dbReference type="FunFam" id="3.30.565.10:FF:000006">
    <property type="entry name" value="Sensor histidine kinase WalK"/>
    <property type="match status" value="1"/>
</dbReference>
<accession>Q1JVK0</accession>